<feature type="region of interest" description="Disordered" evidence="1">
    <location>
        <begin position="1"/>
        <end position="88"/>
    </location>
</feature>
<evidence type="ECO:0000313" key="3">
    <source>
        <dbReference type="Proteomes" id="UP000708148"/>
    </source>
</evidence>
<organism evidence="2 3">
    <name type="scientific">Ostreobium quekettii</name>
    <dbReference type="NCBI Taxonomy" id="121088"/>
    <lineage>
        <taxon>Eukaryota</taxon>
        <taxon>Viridiplantae</taxon>
        <taxon>Chlorophyta</taxon>
        <taxon>core chlorophytes</taxon>
        <taxon>Ulvophyceae</taxon>
        <taxon>TCBD clade</taxon>
        <taxon>Bryopsidales</taxon>
        <taxon>Ostreobineae</taxon>
        <taxon>Ostreobiaceae</taxon>
        <taxon>Ostreobium</taxon>
    </lineage>
</organism>
<proteinExistence type="predicted"/>
<comment type="caution">
    <text evidence="2">The sequence shown here is derived from an EMBL/GenBank/DDBJ whole genome shotgun (WGS) entry which is preliminary data.</text>
</comment>
<dbReference type="EMBL" id="CAJHUC010001291">
    <property type="protein sequence ID" value="CAD7700547.1"/>
    <property type="molecule type" value="Genomic_DNA"/>
</dbReference>
<evidence type="ECO:0000256" key="1">
    <source>
        <dbReference type="SAM" id="MobiDB-lite"/>
    </source>
</evidence>
<protein>
    <submittedName>
        <fullName evidence="2">Uncharacterized protein</fullName>
    </submittedName>
</protein>
<accession>A0A8S1J3X7</accession>
<keyword evidence="3" id="KW-1185">Reference proteome</keyword>
<feature type="compositionally biased region" description="Low complexity" evidence="1">
    <location>
        <begin position="61"/>
        <end position="72"/>
    </location>
</feature>
<reference evidence="2" key="1">
    <citation type="submission" date="2020-12" db="EMBL/GenBank/DDBJ databases">
        <authorList>
            <person name="Iha C."/>
        </authorList>
    </citation>
    <scope>NUCLEOTIDE SEQUENCE</scope>
</reference>
<evidence type="ECO:0000313" key="2">
    <source>
        <dbReference type="EMBL" id="CAD7700547.1"/>
    </source>
</evidence>
<dbReference type="Proteomes" id="UP000708148">
    <property type="component" value="Unassembled WGS sequence"/>
</dbReference>
<gene>
    <name evidence="2" type="ORF">OSTQU699_LOCUS5906</name>
</gene>
<feature type="compositionally biased region" description="Basic and acidic residues" evidence="1">
    <location>
        <begin position="1"/>
        <end position="11"/>
    </location>
</feature>
<sequence>MKGSDSGERRAGGPGGPGRGRCATPDSATSNRCEDGRARAPCSGAQRGGSKRQRLSRCAESGSARSDASANAARREAGGGEGPSPWQELPFGALQMIMDELLRMEDGEAWVRRCGCVCRGWRGVSAELLMTDTAASRPPRWAGGRVRLPPTCFRCASRPARWKPLPGAAPFLPMWPRYRCSRHRTRTAGAGAGRSARGDLAAG</sequence>
<name>A0A8S1J3X7_9CHLO</name>
<dbReference type="AlphaFoldDB" id="A0A8S1J3X7"/>